<protein>
    <submittedName>
        <fullName evidence="6">MarR family transcriptional regulator</fullName>
    </submittedName>
</protein>
<dbReference type="InterPro" id="IPR039422">
    <property type="entry name" value="MarR/SlyA-like"/>
</dbReference>
<sequence>MTPINAFTDALRRATLKWRSCFDARLKGSGQSFGRARALIRLAAHPDGIMQRDLAADLSIEHPTLVRVLDSLERQKLIARWPVEGDKRVNRIMLTPAAEPLVLQVSGLFDSLRETMLWSVPAEDLAVATRVLEAIIENLDRAAKEPETAPPPRTPEPTALDKMP</sequence>
<evidence type="ECO:0000259" key="5">
    <source>
        <dbReference type="PROSITE" id="PS50995"/>
    </source>
</evidence>
<accession>A0A2W7IHN5</accession>
<dbReference type="SMART" id="SM00347">
    <property type="entry name" value="HTH_MARR"/>
    <property type="match status" value="1"/>
</dbReference>
<evidence type="ECO:0000313" key="7">
    <source>
        <dbReference type="Proteomes" id="UP000249688"/>
    </source>
</evidence>
<dbReference type="PANTHER" id="PTHR33164">
    <property type="entry name" value="TRANSCRIPTIONAL REGULATOR, MARR FAMILY"/>
    <property type="match status" value="1"/>
</dbReference>
<organism evidence="6 7">
    <name type="scientific">Humitalea rosea</name>
    <dbReference type="NCBI Taxonomy" id="990373"/>
    <lineage>
        <taxon>Bacteria</taxon>
        <taxon>Pseudomonadati</taxon>
        <taxon>Pseudomonadota</taxon>
        <taxon>Alphaproteobacteria</taxon>
        <taxon>Acetobacterales</taxon>
        <taxon>Roseomonadaceae</taxon>
        <taxon>Humitalea</taxon>
    </lineage>
</organism>
<dbReference type="AlphaFoldDB" id="A0A2W7IHN5"/>
<dbReference type="PROSITE" id="PS50995">
    <property type="entry name" value="HTH_MARR_2"/>
    <property type="match status" value="1"/>
</dbReference>
<comment type="caution">
    <text evidence="6">The sequence shown here is derived from an EMBL/GenBank/DDBJ whole genome shotgun (WGS) entry which is preliminary data.</text>
</comment>
<dbReference type="RefSeq" id="WP_111400631.1">
    <property type="nucleotide sequence ID" value="NZ_QKYU01000052.1"/>
</dbReference>
<dbReference type="PANTHER" id="PTHR33164:SF64">
    <property type="entry name" value="TRANSCRIPTIONAL REGULATOR SLYA"/>
    <property type="match status" value="1"/>
</dbReference>
<dbReference type="Pfam" id="PF12802">
    <property type="entry name" value="MarR_2"/>
    <property type="match status" value="1"/>
</dbReference>
<dbReference type="GO" id="GO:0003677">
    <property type="term" value="F:DNA binding"/>
    <property type="evidence" value="ECO:0007669"/>
    <property type="project" value="UniProtKB-KW"/>
</dbReference>
<dbReference type="InterPro" id="IPR000835">
    <property type="entry name" value="HTH_MarR-typ"/>
</dbReference>
<keyword evidence="7" id="KW-1185">Reference proteome</keyword>
<reference evidence="6 7" key="1">
    <citation type="submission" date="2018-06" db="EMBL/GenBank/DDBJ databases">
        <title>Genomic Encyclopedia of Archaeal and Bacterial Type Strains, Phase II (KMG-II): from individual species to whole genera.</title>
        <authorList>
            <person name="Goeker M."/>
        </authorList>
    </citation>
    <scope>NUCLEOTIDE SEQUENCE [LARGE SCALE GENOMIC DNA]</scope>
    <source>
        <strain evidence="6 7">DSM 24525</strain>
    </source>
</reference>
<dbReference type="Gene3D" id="1.10.10.10">
    <property type="entry name" value="Winged helix-like DNA-binding domain superfamily/Winged helix DNA-binding domain"/>
    <property type="match status" value="1"/>
</dbReference>
<evidence type="ECO:0000256" key="3">
    <source>
        <dbReference type="ARBA" id="ARBA00023163"/>
    </source>
</evidence>
<dbReference type="SUPFAM" id="SSF46785">
    <property type="entry name" value="Winged helix' DNA-binding domain"/>
    <property type="match status" value="1"/>
</dbReference>
<keyword evidence="1" id="KW-0805">Transcription regulation</keyword>
<dbReference type="InterPro" id="IPR036388">
    <property type="entry name" value="WH-like_DNA-bd_sf"/>
</dbReference>
<evidence type="ECO:0000313" key="6">
    <source>
        <dbReference type="EMBL" id="PZW36936.1"/>
    </source>
</evidence>
<feature type="region of interest" description="Disordered" evidence="4">
    <location>
        <begin position="142"/>
        <end position="164"/>
    </location>
</feature>
<evidence type="ECO:0000256" key="2">
    <source>
        <dbReference type="ARBA" id="ARBA00023125"/>
    </source>
</evidence>
<keyword evidence="3" id="KW-0804">Transcription</keyword>
<dbReference type="PRINTS" id="PR00598">
    <property type="entry name" value="HTHMARR"/>
</dbReference>
<keyword evidence="2" id="KW-0238">DNA-binding</keyword>
<feature type="domain" description="HTH marR-type" evidence="5">
    <location>
        <begin position="4"/>
        <end position="137"/>
    </location>
</feature>
<proteinExistence type="predicted"/>
<evidence type="ECO:0000256" key="4">
    <source>
        <dbReference type="SAM" id="MobiDB-lite"/>
    </source>
</evidence>
<dbReference type="GO" id="GO:0003700">
    <property type="term" value="F:DNA-binding transcription factor activity"/>
    <property type="evidence" value="ECO:0007669"/>
    <property type="project" value="InterPro"/>
</dbReference>
<dbReference type="InterPro" id="IPR036390">
    <property type="entry name" value="WH_DNA-bd_sf"/>
</dbReference>
<dbReference type="EMBL" id="QKYU01000052">
    <property type="protein sequence ID" value="PZW36936.1"/>
    <property type="molecule type" value="Genomic_DNA"/>
</dbReference>
<dbReference type="OrthoDB" id="7427954at2"/>
<name>A0A2W7IHN5_9PROT</name>
<dbReference type="GO" id="GO:0006950">
    <property type="term" value="P:response to stress"/>
    <property type="evidence" value="ECO:0007669"/>
    <property type="project" value="TreeGrafter"/>
</dbReference>
<gene>
    <name evidence="6" type="ORF">C8P66_1521</name>
</gene>
<evidence type="ECO:0000256" key="1">
    <source>
        <dbReference type="ARBA" id="ARBA00023015"/>
    </source>
</evidence>
<dbReference type="Proteomes" id="UP000249688">
    <property type="component" value="Unassembled WGS sequence"/>
</dbReference>